<dbReference type="PROSITE" id="PS50850">
    <property type="entry name" value="MFS"/>
    <property type="match status" value="1"/>
</dbReference>
<dbReference type="EMBL" id="CAJFCW020000005">
    <property type="protein sequence ID" value="CAG9117989.1"/>
    <property type="molecule type" value="Genomic_DNA"/>
</dbReference>
<feature type="transmembrane region" description="Helical" evidence="5">
    <location>
        <begin position="98"/>
        <end position="122"/>
    </location>
</feature>
<protein>
    <recommendedName>
        <fullName evidence="6">Major facilitator superfamily (MFS) profile domain-containing protein</fullName>
    </recommendedName>
</protein>
<dbReference type="Proteomes" id="UP000614601">
    <property type="component" value="Unassembled WGS sequence"/>
</dbReference>
<sequence>MFFMMFGGAEATPVSCGDHVFNASMSSTERCKILHQVMNSTGCTPTLEAQFQSVNYEFGYYCANTKLVQKSISVQMVGVLIGALTFGQLSDMYGRKNLLLISVIGCLFCTLASAFVNTLWWFTVWRCLLNVFVGGNGSVLHTFMIEALPKKHRFWISNIVGWSINMIFLVIFATFAKEWRTLIYYVEVFSSPALILTLMLYESPRFLLGKQKVDDAKQIVINIYKFDKRPLDKELLDKVLEQELQTIKDANTTQKKYSFWHLFYTPKLTAYTLTIGLTLFTASCLNYSLLFNISKLSGSIYKNALFTAVGRYAVNLIAIFLDIKYQKIGRKTLHAIAEGLIIALFAVYIFGKLSDLKNSYLLSLDLMAIICVTTILFVTGHLMSGELFPTGIRNISFSAGQLFSRCGVIISPQFFLLAELHPVMPYVALLFLAIIDFIIFWSVLRETKNEELIDFMPPKNETWKYVIRNRKNVVSDASVEMQRNV</sequence>
<evidence type="ECO:0000256" key="4">
    <source>
        <dbReference type="ARBA" id="ARBA00023136"/>
    </source>
</evidence>
<dbReference type="Proteomes" id="UP000783686">
    <property type="component" value="Unassembled WGS sequence"/>
</dbReference>
<evidence type="ECO:0000313" key="8">
    <source>
        <dbReference type="Proteomes" id="UP000614601"/>
    </source>
</evidence>
<dbReference type="InterPro" id="IPR020846">
    <property type="entry name" value="MFS_dom"/>
</dbReference>
<feature type="transmembrane region" description="Helical" evidence="5">
    <location>
        <begin position="268"/>
        <end position="288"/>
    </location>
</feature>
<dbReference type="GO" id="GO:0016020">
    <property type="term" value="C:membrane"/>
    <property type="evidence" value="ECO:0007669"/>
    <property type="project" value="UniProtKB-SubCell"/>
</dbReference>
<feature type="transmembrane region" description="Helical" evidence="5">
    <location>
        <begin position="67"/>
        <end position="86"/>
    </location>
</feature>
<dbReference type="PANTHER" id="PTHR24064">
    <property type="entry name" value="SOLUTE CARRIER FAMILY 22 MEMBER"/>
    <property type="match status" value="1"/>
</dbReference>
<keyword evidence="4 5" id="KW-0472">Membrane</keyword>
<comment type="subcellular location">
    <subcellularLocation>
        <location evidence="1">Membrane</location>
        <topology evidence="1">Multi-pass membrane protein</topology>
    </subcellularLocation>
</comment>
<feature type="domain" description="Major facilitator superfamily (MFS) profile" evidence="6">
    <location>
        <begin position="1"/>
        <end position="448"/>
    </location>
</feature>
<dbReference type="GO" id="GO:0022857">
    <property type="term" value="F:transmembrane transporter activity"/>
    <property type="evidence" value="ECO:0007669"/>
    <property type="project" value="InterPro"/>
</dbReference>
<accession>A0A811L5G2</accession>
<evidence type="ECO:0000256" key="1">
    <source>
        <dbReference type="ARBA" id="ARBA00004141"/>
    </source>
</evidence>
<feature type="transmembrane region" description="Helical" evidence="5">
    <location>
        <begin position="362"/>
        <end position="383"/>
    </location>
</feature>
<organism evidence="7 8">
    <name type="scientific">Bursaphelenchus okinawaensis</name>
    <dbReference type="NCBI Taxonomy" id="465554"/>
    <lineage>
        <taxon>Eukaryota</taxon>
        <taxon>Metazoa</taxon>
        <taxon>Ecdysozoa</taxon>
        <taxon>Nematoda</taxon>
        <taxon>Chromadorea</taxon>
        <taxon>Rhabditida</taxon>
        <taxon>Tylenchina</taxon>
        <taxon>Tylenchomorpha</taxon>
        <taxon>Aphelenchoidea</taxon>
        <taxon>Aphelenchoididae</taxon>
        <taxon>Bursaphelenchus</taxon>
    </lineage>
</organism>
<dbReference type="OrthoDB" id="3936150at2759"/>
<dbReference type="InterPro" id="IPR005828">
    <property type="entry name" value="MFS_sugar_transport-like"/>
</dbReference>
<feature type="transmembrane region" description="Helical" evidence="5">
    <location>
        <begin position="182"/>
        <end position="201"/>
    </location>
</feature>
<evidence type="ECO:0000313" key="7">
    <source>
        <dbReference type="EMBL" id="CAD5223480.1"/>
    </source>
</evidence>
<evidence type="ECO:0000256" key="5">
    <source>
        <dbReference type="SAM" id="Phobius"/>
    </source>
</evidence>
<feature type="transmembrane region" description="Helical" evidence="5">
    <location>
        <begin position="333"/>
        <end position="350"/>
    </location>
</feature>
<evidence type="ECO:0000256" key="2">
    <source>
        <dbReference type="ARBA" id="ARBA00022692"/>
    </source>
</evidence>
<dbReference type="SUPFAM" id="SSF103473">
    <property type="entry name" value="MFS general substrate transporter"/>
    <property type="match status" value="1"/>
</dbReference>
<feature type="transmembrane region" description="Helical" evidence="5">
    <location>
        <begin position="395"/>
        <end position="417"/>
    </location>
</feature>
<dbReference type="InterPro" id="IPR036259">
    <property type="entry name" value="MFS_trans_sf"/>
</dbReference>
<evidence type="ECO:0000256" key="3">
    <source>
        <dbReference type="ARBA" id="ARBA00022989"/>
    </source>
</evidence>
<reference evidence="7" key="1">
    <citation type="submission" date="2020-09" db="EMBL/GenBank/DDBJ databases">
        <authorList>
            <person name="Kikuchi T."/>
        </authorList>
    </citation>
    <scope>NUCLEOTIDE SEQUENCE</scope>
    <source>
        <strain evidence="7">SH1</strain>
    </source>
</reference>
<comment type="caution">
    <text evidence="7">The sequence shown here is derived from an EMBL/GenBank/DDBJ whole genome shotgun (WGS) entry which is preliminary data.</text>
</comment>
<gene>
    <name evidence="7" type="ORF">BOKJ2_LOCUS10250</name>
</gene>
<feature type="transmembrane region" description="Helical" evidence="5">
    <location>
        <begin position="423"/>
        <end position="444"/>
    </location>
</feature>
<keyword evidence="8" id="KW-1185">Reference proteome</keyword>
<feature type="transmembrane region" description="Helical" evidence="5">
    <location>
        <begin position="128"/>
        <end position="148"/>
    </location>
</feature>
<proteinExistence type="predicted"/>
<dbReference type="Pfam" id="PF00083">
    <property type="entry name" value="Sugar_tr"/>
    <property type="match status" value="1"/>
</dbReference>
<dbReference type="EMBL" id="CAJFDH010000005">
    <property type="protein sequence ID" value="CAD5223480.1"/>
    <property type="molecule type" value="Genomic_DNA"/>
</dbReference>
<feature type="transmembrane region" description="Helical" evidence="5">
    <location>
        <begin position="155"/>
        <end position="176"/>
    </location>
</feature>
<keyword evidence="2 5" id="KW-0812">Transmembrane</keyword>
<dbReference type="AlphaFoldDB" id="A0A811L5G2"/>
<name>A0A811L5G2_9BILA</name>
<dbReference type="Gene3D" id="1.20.1250.20">
    <property type="entry name" value="MFS general substrate transporter like domains"/>
    <property type="match status" value="1"/>
</dbReference>
<keyword evidence="3 5" id="KW-1133">Transmembrane helix</keyword>
<evidence type="ECO:0000259" key="6">
    <source>
        <dbReference type="PROSITE" id="PS50850"/>
    </source>
</evidence>